<dbReference type="AlphaFoldDB" id="A0A1D6H1Q1"/>
<dbReference type="STRING" id="4577.A0A1D6H1Q1"/>
<dbReference type="InParanoid" id="A0A1D6H1Q1"/>
<gene>
    <name evidence="1" type="ORF">ZEAMMB73_Zm00001d015417</name>
</gene>
<dbReference type="SMR" id="A0A1D6H1Q1"/>
<protein>
    <recommendedName>
        <fullName evidence="2">AMP-binding enzyme C-terminal domain-containing protein</fullName>
    </recommendedName>
</protein>
<sequence>MADGRLCVVSKEIAPAKREGLPLSHLEILDAVVIPSPETSLTEVDVQKFIEKQ</sequence>
<organism evidence="1">
    <name type="scientific">Zea mays</name>
    <name type="common">Maize</name>
    <dbReference type="NCBI Taxonomy" id="4577"/>
    <lineage>
        <taxon>Eukaryota</taxon>
        <taxon>Viridiplantae</taxon>
        <taxon>Streptophyta</taxon>
        <taxon>Embryophyta</taxon>
        <taxon>Tracheophyta</taxon>
        <taxon>Spermatophyta</taxon>
        <taxon>Magnoliopsida</taxon>
        <taxon>Liliopsida</taxon>
        <taxon>Poales</taxon>
        <taxon>Poaceae</taxon>
        <taxon>PACMAD clade</taxon>
        <taxon>Panicoideae</taxon>
        <taxon>Andropogonodae</taxon>
        <taxon>Andropogoneae</taxon>
        <taxon>Tripsacinae</taxon>
        <taxon>Zea</taxon>
    </lineage>
</organism>
<dbReference type="EMBL" id="CM000781">
    <property type="protein sequence ID" value="AQK68807.1"/>
    <property type="molecule type" value="Genomic_DNA"/>
</dbReference>
<reference evidence="1" key="1">
    <citation type="submission" date="2015-12" db="EMBL/GenBank/DDBJ databases">
        <title>Update maize B73 reference genome by single molecule sequencing technologies.</title>
        <authorList>
            <consortium name="Maize Genome Sequencing Project"/>
            <person name="Ware D."/>
        </authorList>
    </citation>
    <scope>NUCLEOTIDE SEQUENCE</scope>
    <source>
        <tissue evidence="1">Seedling</tissue>
    </source>
</reference>
<name>A0A1D6H1Q1_MAIZE</name>
<proteinExistence type="predicted"/>
<evidence type="ECO:0000313" key="1">
    <source>
        <dbReference type="EMBL" id="AQK68807.1"/>
    </source>
</evidence>
<evidence type="ECO:0008006" key="2">
    <source>
        <dbReference type="Google" id="ProtNLM"/>
    </source>
</evidence>
<accession>A0A1D6H1Q1</accession>
<feature type="non-terminal residue" evidence="1">
    <location>
        <position position="53"/>
    </location>
</feature>